<keyword evidence="2" id="KW-1185">Reference proteome</keyword>
<name>A0ABQ4IFF3_9ACTN</name>
<comment type="caution">
    <text evidence="1">The sequence shown here is derived from an EMBL/GenBank/DDBJ whole genome shotgun (WGS) entry which is preliminary data.</text>
</comment>
<dbReference type="EMBL" id="BOPA01000021">
    <property type="protein sequence ID" value="GIJ16645.1"/>
    <property type="molecule type" value="Genomic_DNA"/>
</dbReference>
<organism evidence="1 2">
    <name type="scientific">Micromonospora gifhornensis</name>
    <dbReference type="NCBI Taxonomy" id="84594"/>
    <lineage>
        <taxon>Bacteria</taxon>
        <taxon>Bacillati</taxon>
        <taxon>Actinomycetota</taxon>
        <taxon>Actinomycetes</taxon>
        <taxon>Micromonosporales</taxon>
        <taxon>Micromonosporaceae</taxon>
        <taxon>Micromonospora</taxon>
    </lineage>
</organism>
<evidence type="ECO:0000313" key="2">
    <source>
        <dbReference type="Proteomes" id="UP000647860"/>
    </source>
</evidence>
<protein>
    <submittedName>
        <fullName evidence="1">Uncharacterized protein</fullName>
    </submittedName>
</protein>
<accession>A0ABQ4IFF3</accession>
<dbReference type="Proteomes" id="UP000647860">
    <property type="component" value="Unassembled WGS sequence"/>
</dbReference>
<sequence length="211" mass="23533">MQRDWAKAGVAFRWSGDQDPKRILVHDNDVIMYDAWQSELGEWSLGELPALRRRSVNYYVTSTETVYAKAAYLRDMPLSDTEAQVHRPDLPFCLAACEVMQWTDSHPSAGEFERSRAECCGEVQDETGMTEVYLSPFGPKGGDKRGVRVAAEGGATLTVGELLWKAMAIQFPLLASRNPVRGVGLYRLGLQGGIPSYYLWGSRSRLDDHVG</sequence>
<proteinExistence type="predicted"/>
<dbReference type="RefSeq" id="WP_146017533.1">
    <property type="nucleotide sequence ID" value="NZ_BAAAGZ010000012.1"/>
</dbReference>
<reference evidence="1 2" key="1">
    <citation type="submission" date="2021-01" db="EMBL/GenBank/DDBJ databases">
        <title>Whole genome shotgun sequence of Verrucosispora gifhornensis NBRC 16317.</title>
        <authorList>
            <person name="Komaki H."/>
            <person name="Tamura T."/>
        </authorList>
    </citation>
    <scope>NUCLEOTIDE SEQUENCE [LARGE SCALE GENOMIC DNA]</scope>
    <source>
        <strain evidence="1 2">NBRC 16317</strain>
    </source>
</reference>
<gene>
    <name evidence="1" type="ORF">Vgi01_33290</name>
</gene>
<evidence type="ECO:0000313" key="1">
    <source>
        <dbReference type="EMBL" id="GIJ16645.1"/>
    </source>
</evidence>